<organism evidence="2 3">
    <name type="scientific">Mucinivorans hirudinis</name>
    <dbReference type="NCBI Taxonomy" id="1433126"/>
    <lineage>
        <taxon>Bacteria</taxon>
        <taxon>Pseudomonadati</taxon>
        <taxon>Bacteroidota</taxon>
        <taxon>Bacteroidia</taxon>
        <taxon>Bacteroidales</taxon>
        <taxon>Rikenellaceae</taxon>
        <taxon>Mucinivorans</taxon>
    </lineage>
</organism>
<dbReference type="PROSITE" id="PS50835">
    <property type="entry name" value="IG_LIKE"/>
    <property type="match status" value="1"/>
</dbReference>
<evidence type="ECO:0000313" key="2">
    <source>
        <dbReference type="EMBL" id="CDN30230.1"/>
    </source>
</evidence>
<dbReference type="PATRIC" id="fig|1433126.3.peg.123"/>
<dbReference type="Proteomes" id="UP000027616">
    <property type="component" value="Chromosome I"/>
</dbReference>
<protein>
    <submittedName>
        <fullName evidence="2">Phage protein</fullName>
    </submittedName>
</protein>
<feature type="domain" description="Ig-like" evidence="1">
    <location>
        <begin position="122"/>
        <end position="246"/>
    </location>
</feature>
<dbReference type="HOGENOM" id="CLU_063237_0_0_10"/>
<evidence type="ECO:0000259" key="1">
    <source>
        <dbReference type="PROSITE" id="PS50835"/>
    </source>
</evidence>
<gene>
    <name evidence="2" type="ORF">BN938_0123</name>
</gene>
<dbReference type="eggNOG" id="ENOG502Z8GM">
    <property type="taxonomic scope" value="Bacteria"/>
</dbReference>
<dbReference type="STRING" id="1433126.BN938_0123"/>
<name>A0A060R5V5_9BACT</name>
<dbReference type="EMBL" id="HG934468">
    <property type="protein sequence ID" value="CDN30230.1"/>
    <property type="molecule type" value="Genomic_DNA"/>
</dbReference>
<keyword evidence="3" id="KW-1185">Reference proteome</keyword>
<accession>A0A060R5V5</accession>
<proteinExistence type="predicted"/>
<evidence type="ECO:0000313" key="3">
    <source>
        <dbReference type="Proteomes" id="UP000027616"/>
    </source>
</evidence>
<dbReference type="OrthoDB" id="1077085at2"/>
<dbReference type="AlphaFoldDB" id="A0A060R5V5"/>
<sequence>MAVISRGQITIVDLSDGKSINLYLGSNVATTQIFNKENSSYVPNWTVSPFLVITPEVYVTGVDTNQVSRLKGVPTWKINGSTTLSTYGATAAATSPYALTIKNNMTAVNQLQVECEVVYVDPDTTAETKAKTQITYTKTENAGQLICAIAYAPLGTVFKNGSAANLKAHCDMWRGSTIDNTSVTYKWFKLGSGTWTEITSANAGGITGYTTNEITIPEAAVLNFESFKCEIKDTDTASGTYNTSVSDIISFADMSDPYQVEIATPQGTTLTSGLNSTTLTVNCWQNGALLADTFFTGATCKWRKFNKLGVQDTTWGTSGIKTGRSITVTRDEVTVAATFTVEIDK</sequence>
<reference evidence="2 3" key="1">
    <citation type="journal article" date="2015" name="Genome Announc.">
        <title>Complete Genome Sequence of the Novel Leech Symbiont Mucinivorans hirudinis M3T.</title>
        <authorList>
            <person name="Nelson M.C."/>
            <person name="Bomar L."/>
            <person name="Graf J."/>
        </authorList>
    </citation>
    <scope>NUCLEOTIDE SEQUENCE [LARGE SCALE GENOMIC DNA]</scope>
    <source>
        <strain evidence="3">M3</strain>
    </source>
</reference>
<dbReference type="InterPro" id="IPR007110">
    <property type="entry name" value="Ig-like_dom"/>
</dbReference>
<dbReference type="KEGG" id="rbc:BN938_0123"/>